<dbReference type="EMBL" id="ODYU01006899">
    <property type="protein sequence ID" value="SOQ49164.1"/>
    <property type="molecule type" value="Genomic_DNA"/>
</dbReference>
<protein>
    <submittedName>
        <fullName evidence="1">SFRICE_036456</fullName>
    </submittedName>
</protein>
<organism evidence="1">
    <name type="scientific">Spodoptera frugiperda</name>
    <name type="common">Fall armyworm</name>
    <dbReference type="NCBI Taxonomy" id="7108"/>
    <lineage>
        <taxon>Eukaryota</taxon>
        <taxon>Metazoa</taxon>
        <taxon>Ecdysozoa</taxon>
        <taxon>Arthropoda</taxon>
        <taxon>Hexapoda</taxon>
        <taxon>Insecta</taxon>
        <taxon>Pterygota</taxon>
        <taxon>Neoptera</taxon>
        <taxon>Endopterygota</taxon>
        <taxon>Lepidoptera</taxon>
        <taxon>Glossata</taxon>
        <taxon>Ditrysia</taxon>
        <taxon>Noctuoidea</taxon>
        <taxon>Noctuidae</taxon>
        <taxon>Amphipyrinae</taxon>
        <taxon>Spodoptera</taxon>
    </lineage>
</organism>
<name>A0A2H1W9L3_SPOFR</name>
<gene>
    <name evidence="1" type="ORF">SFRICE_036456</name>
</gene>
<dbReference type="AlphaFoldDB" id="A0A2H1W9L3"/>
<reference evidence="1" key="1">
    <citation type="submission" date="2016-07" db="EMBL/GenBank/DDBJ databases">
        <authorList>
            <person name="Bretaudeau A."/>
        </authorList>
    </citation>
    <scope>NUCLEOTIDE SEQUENCE</scope>
    <source>
        <strain evidence="1">Rice</strain>
        <tissue evidence="1">Whole body</tissue>
    </source>
</reference>
<evidence type="ECO:0000313" key="1">
    <source>
        <dbReference type="EMBL" id="SOQ49164.1"/>
    </source>
</evidence>
<sequence length="185" mass="20671">MTARLARWLGNRLPRNVFLGLKYYFLFISSRILSPKGLAEVHIMARKSHVIGVEPFAIGISGTIPDSVLLLRNFSSSLRKTKKSPAILRLTRESNPRPLARQSHLRPLDQRGSQKLKCNQADLAGGILDLMFNRPHLSPTADLQANRLQLKAYPPSPSLNIEGHDIFPLISSPAEKTATWFKGKI</sequence>
<proteinExistence type="predicted"/>
<accession>A0A2H1W9L3</accession>